<reference evidence="2" key="2">
    <citation type="submission" date="2016-06" db="EMBL/GenBank/DDBJ databases">
        <authorList>
            <person name="Nicholson A.C."/>
        </authorList>
    </citation>
    <scope>NUCLEOTIDE SEQUENCE [LARGE SCALE GENOMIC DNA]</scope>
    <source>
        <strain evidence="2">E6809</strain>
    </source>
</reference>
<accession>A0A494J3Z9</accession>
<evidence type="ECO:0000313" key="2">
    <source>
        <dbReference type="EMBL" id="OPB48881.1"/>
    </source>
</evidence>
<name>A0A494J3Z9_9FLAO</name>
<sequence length="60" mass="6818">MPIAWMETIVPLRQHPEKQASVMVVYAIMKQEALIQEMVVQNQPEIVCLGKQVVDVSILN</sequence>
<gene>
    <name evidence="1" type="ORF">AYC66_18900</name>
    <name evidence="2" type="ORF">BAY09_02245</name>
</gene>
<protein>
    <submittedName>
        <fullName evidence="2">Uncharacterized protein</fullName>
    </submittedName>
</protein>
<dbReference type="EMBL" id="CP014339">
    <property type="protein sequence ID" value="AQX52620.1"/>
    <property type="molecule type" value="Genomic_DNA"/>
</dbReference>
<evidence type="ECO:0000313" key="3">
    <source>
        <dbReference type="Proteomes" id="UP000189738"/>
    </source>
</evidence>
<reference evidence="1 3" key="1">
    <citation type="submission" date="2016-02" db="EMBL/GenBank/DDBJ databases">
        <authorList>
            <person name="Nicholson A.C."/>
            <person name="Humrighouse B.W."/>
            <person name="Loparev V."/>
            <person name="Emery B."/>
            <person name="Graziano J."/>
            <person name="McQuiston J.R."/>
        </authorList>
    </citation>
    <scope>NUCLEOTIDE SEQUENCE [LARGE SCALE GENOMIC DNA]</scope>
    <source>
        <strain evidence="1 3">E6809</strain>
    </source>
</reference>
<organism evidence="2">
    <name type="scientific">Elizabethkingia anophelis</name>
    <dbReference type="NCBI Taxonomy" id="1117645"/>
    <lineage>
        <taxon>Bacteria</taxon>
        <taxon>Pseudomonadati</taxon>
        <taxon>Bacteroidota</taxon>
        <taxon>Flavobacteriia</taxon>
        <taxon>Flavobacteriales</taxon>
        <taxon>Weeksellaceae</taxon>
        <taxon>Elizabethkingia</taxon>
    </lineage>
</organism>
<dbReference type="EMBL" id="MAHS01000010">
    <property type="protein sequence ID" value="OPB48881.1"/>
    <property type="molecule type" value="Genomic_DNA"/>
</dbReference>
<evidence type="ECO:0000313" key="1">
    <source>
        <dbReference type="EMBL" id="AQX52620.1"/>
    </source>
</evidence>
<dbReference type="Proteomes" id="UP000189738">
    <property type="component" value="Chromosome"/>
</dbReference>
<proteinExistence type="predicted"/>
<dbReference type="AlphaFoldDB" id="A0A494J3Z9"/>